<comment type="caution">
    <text evidence="1">The sequence shown here is derived from an EMBL/GenBank/DDBJ whole genome shotgun (WGS) entry which is preliminary data.</text>
</comment>
<gene>
    <name evidence="1" type="ORF">AB0A76_08985</name>
</gene>
<evidence type="ECO:0000313" key="1">
    <source>
        <dbReference type="EMBL" id="MEU7293323.1"/>
    </source>
</evidence>
<keyword evidence="2" id="KW-1185">Reference proteome</keyword>
<accession>A0ABV3CT02</accession>
<protein>
    <submittedName>
        <fullName evidence="1">Holin</fullName>
    </submittedName>
</protein>
<dbReference type="Pfam" id="PF16945">
    <property type="entry name" value="Phage_r1t_holin"/>
    <property type="match status" value="1"/>
</dbReference>
<organism evidence="1 2">
    <name type="scientific">Streptomyces exfoliatus</name>
    <name type="common">Streptomyces hydrogenans</name>
    <dbReference type="NCBI Taxonomy" id="1905"/>
    <lineage>
        <taxon>Bacteria</taxon>
        <taxon>Bacillati</taxon>
        <taxon>Actinomycetota</taxon>
        <taxon>Actinomycetes</taxon>
        <taxon>Kitasatosporales</taxon>
        <taxon>Streptomycetaceae</taxon>
        <taxon>Streptomyces</taxon>
    </lineage>
</organism>
<dbReference type="Proteomes" id="UP001551210">
    <property type="component" value="Unassembled WGS sequence"/>
</dbReference>
<reference evidence="1 2" key="1">
    <citation type="submission" date="2024-06" db="EMBL/GenBank/DDBJ databases">
        <title>The Natural Products Discovery Center: Release of the First 8490 Sequenced Strains for Exploring Actinobacteria Biosynthetic Diversity.</title>
        <authorList>
            <person name="Kalkreuter E."/>
            <person name="Kautsar S.A."/>
            <person name="Yang D."/>
            <person name="Bader C.D."/>
            <person name="Teijaro C.N."/>
            <person name="Fluegel L."/>
            <person name="Davis C.M."/>
            <person name="Simpson J.R."/>
            <person name="Lauterbach L."/>
            <person name="Steele A.D."/>
            <person name="Gui C."/>
            <person name="Meng S."/>
            <person name="Li G."/>
            <person name="Viehrig K."/>
            <person name="Ye F."/>
            <person name="Su P."/>
            <person name="Kiefer A.F."/>
            <person name="Nichols A."/>
            <person name="Cepeda A.J."/>
            <person name="Yan W."/>
            <person name="Fan B."/>
            <person name="Jiang Y."/>
            <person name="Adhikari A."/>
            <person name="Zheng C.-J."/>
            <person name="Schuster L."/>
            <person name="Cowan T.M."/>
            <person name="Smanski M.J."/>
            <person name="Chevrette M.G."/>
            <person name="De Carvalho L.P.S."/>
            <person name="Shen B."/>
        </authorList>
    </citation>
    <scope>NUCLEOTIDE SEQUENCE [LARGE SCALE GENOMIC DNA]</scope>
    <source>
        <strain evidence="1 2">NPDC045705</strain>
    </source>
</reference>
<dbReference type="InterPro" id="IPR020109">
    <property type="entry name" value="Holin_r1t"/>
</dbReference>
<proteinExistence type="predicted"/>
<name>A0ABV3CT02_STREX</name>
<sequence length="74" mass="7564">MNRLILDTVERTVGTYAVTFLGLLLADGVDLTNVGALKAAAIASVPAALSVVKAALGSLIGDQTTVGWVPRNRG</sequence>
<dbReference type="EMBL" id="JBEZAM010000008">
    <property type="protein sequence ID" value="MEU7293323.1"/>
    <property type="molecule type" value="Genomic_DNA"/>
</dbReference>
<dbReference type="RefSeq" id="WP_359205677.1">
    <property type="nucleotide sequence ID" value="NZ_JBEZAM010000008.1"/>
</dbReference>
<evidence type="ECO:0000313" key="2">
    <source>
        <dbReference type="Proteomes" id="UP001551210"/>
    </source>
</evidence>